<feature type="compositionally biased region" description="Basic and acidic residues" evidence="2">
    <location>
        <begin position="1328"/>
        <end position="1337"/>
    </location>
</feature>
<dbReference type="Pfam" id="PF01968">
    <property type="entry name" value="Hydantoinase_A"/>
    <property type="match status" value="1"/>
</dbReference>
<evidence type="ECO:0000259" key="4">
    <source>
        <dbReference type="Pfam" id="PF02538"/>
    </source>
</evidence>
<evidence type="ECO:0000313" key="7">
    <source>
        <dbReference type="EMBL" id="KAK2593984.1"/>
    </source>
</evidence>
<evidence type="ECO:0000259" key="5">
    <source>
        <dbReference type="Pfam" id="PF05378"/>
    </source>
</evidence>
<protein>
    <recommendedName>
        <fullName evidence="9">5-oxoprolinase</fullName>
    </recommendedName>
</protein>
<feature type="compositionally biased region" description="Low complexity" evidence="2">
    <location>
        <begin position="1314"/>
        <end position="1327"/>
    </location>
</feature>
<dbReference type="PANTHER" id="PTHR11365:SF2">
    <property type="entry name" value="5-OXOPROLINASE"/>
    <property type="match status" value="1"/>
</dbReference>
<dbReference type="Pfam" id="PF02538">
    <property type="entry name" value="Hydantoinase_B"/>
    <property type="match status" value="1"/>
</dbReference>
<dbReference type="EMBL" id="JASWJB010000186">
    <property type="protein sequence ID" value="KAK2593984.1"/>
    <property type="molecule type" value="Genomic_DNA"/>
</dbReference>
<dbReference type="GO" id="GO:0005829">
    <property type="term" value="C:cytosol"/>
    <property type="evidence" value="ECO:0007669"/>
    <property type="project" value="TreeGrafter"/>
</dbReference>
<feature type="compositionally biased region" description="Basic and acidic residues" evidence="2">
    <location>
        <begin position="1302"/>
        <end position="1312"/>
    </location>
</feature>
<dbReference type="Proteomes" id="UP001251528">
    <property type="component" value="Unassembled WGS sequence"/>
</dbReference>
<feature type="domain" description="Hydantoinase B/oxoprolinase" evidence="4">
    <location>
        <begin position="800"/>
        <end position="1370"/>
    </location>
</feature>
<evidence type="ECO:0000256" key="1">
    <source>
        <dbReference type="ARBA" id="ARBA00010403"/>
    </source>
</evidence>
<evidence type="ECO:0000313" key="8">
    <source>
        <dbReference type="Proteomes" id="UP001251528"/>
    </source>
</evidence>
<dbReference type="InterPro" id="IPR045079">
    <property type="entry name" value="Oxoprolinase-like"/>
</dbReference>
<feature type="domain" description="Acetophenone carboxylase-like C-terminal" evidence="6">
    <location>
        <begin position="569"/>
        <end position="748"/>
    </location>
</feature>
<dbReference type="GO" id="GO:0017168">
    <property type="term" value="F:5-oxoprolinase (ATP-hydrolyzing) activity"/>
    <property type="evidence" value="ECO:0007669"/>
    <property type="project" value="TreeGrafter"/>
</dbReference>
<evidence type="ECO:0008006" key="9">
    <source>
        <dbReference type="Google" id="ProtNLM"/>
    </source>
</evidence>
<gene>
    <name evidence="7" type="ORF">QQS21_008294</name>
</gene>
<dbReference type="InterPro" id="IPR049517">
    <property type="entry name" value="ACX-like_C"/>
</dbReference>
<comment type="caution">
    <text evidence="7">The sequence shown here is derived from an EMBL/GenBank/DDBJ whole genome shotgun (WGS) entry which is preliminary data.</text>
</comment>
<dbReference type="Pfam" id="PF19278">
    <property type="entry name" value="Hydant_A_C"/>
    <property type="match status" value="1"/>
</dbReference>
<feature type="region of interest" description="Disordered" evidence="2">
    <location>
        <begin position="1381"/>
        <end position="1403"/>
    </location>
</feature>
<reference evidence="7" key="1">
    <citation type="submission" date="2023-06" db="EMBL/GenBank/DDBJ databases">
        <title>Conoideocrella luteorostrata (Hypocreales: Clavicipitaceae), a potential biocontrol fungus for elongate hemlock scale in United States Christmas tree production areas.</title>
        <authorList>
            <person name="Barrett H."/>
            <person name="Lovett B."/>
            <person name="Macias A.M."/>
            <person name="Stajich J.E."/>
            <person name="Kasson M.T."/>
        </authorList>
    </citation>
    <scope>NUCLEOTIDE SEQUENCE</scope>
    <source>
        <strain evidence="7">ARSEF 14590</strain>
    </source>
</reference>
<feature type="domain" description="Hydantoinase A/oxoprolinase" evidence="3">
    <location>
        <begin position="250"/>
        <end position="555"/>
    </location>
</feature>
<evidence type="ECO:0000259" key="6">
    <source>
        <dbReference type="Pfam" id="PF19278"/>
    </source>
</evidence>
<dbReference type="InterPro" id="IPR002821">
    <property type="entry name" value="Hydantoinase_A"/>
</dbReference>
<dbReference type="GO" id="GO:0006749">
    <property type="term" value="P:glutathione metabolic process"/>
    <property type="evidence" value="ECO:0007669"/>
    <property type="project" value="TreeGrafter"/>
</dbReference>
<comment type="similarity">
    <text evidence="1">Belongs to the oxoprolinase family.</text>
</comment>
<evidence type="ECO:0000256" key="2">
    <source>
        <dbReference type="SAM" id="MobiDB-lite"/>
    </source>
</evidence>
<dbReference type="PANTHER" id="PTHR11365">
    <property type="entry name" value="5-OXOPROLINASE RELATED"/>
    <property type="match status" value="1"/>
</dbReference>
<dbReference type="Pfam" id="PF05378">
    <property type="entry name" value="Hydant_A_N"/>
    <property type="match status" value="1"/>
</dbReference>
<name>A0AAJ0FW48_9HYPO</name>
<evidence type="ECO:0000259" key="3">
    <source>
        <dbReference type="Pfam" id="PF01968"/>
    </source>
</evidence>
<accession>A0AAJ0FW48</accession>
<proteinExistence type="inferred from homology"/>
<dbReference type="InterPro" id="IPR008040">
    <property type="entry name" value="Hydant_A_N"/>
</dbReference>
<feature type="region of interest" description="Disordered" evidence="2">
    <location>
        <begin position="1302"/>
        <end position="1337"/>
    </location>
</feature>
<organism evidence="7 8">
    <name type="scientific">Conoideocrella luteorostrata</name>
    <dbReference type="NCBI Taxonomy" id="1105319"/>
    <lineage>
        <taxon>Eukaryota</taxon>
        <taxon>Fungi</taxon>
        <taxon>Dikarya</taxon>
        <taxon>Ascomycota</taxon>
        <taxon>Pezizomycotina</taxon>
        <taxon>Sordariomycetes</taxon>
        <taxon>Hypocreomycetidae</taxon>
        <taxon>Hypocreales</taxon>
        <taxon>Clavicipitaceae</taxon>
        <taxon>Conoideocrella</taxon>
    </lineage>
</organism>
<sequence>MADTGKERGVRIAIDRGGTFTDCVGEQNGEEIIIKLLSEDPANYKDAPLEGIRRIMSHFLKRNIPRGEPLDTSNIDSIRMGTTVATNALLERKGEKIAMVVTKGFKDCLVIGNQSRPKIFDLAIKKPDVLYEKVVEIDERVTLEDYTEDPERAFTEADAQVGTKAADGKTLVRGTSGETVRILKTAQDDDIRARLQEVYNDGIRSIAVCLMHGYTFPSHEAQIGRIAKEIGFKHISLSHELMPMVKLVPRATSVCADAYLTPAIRRYIDGFQEGFEGGLGTQSVKEERGRKGARCEFMQSDGGLVDVDNFTGLKAILSGPAGGVVGYAITSYDEDTKTPVIGFDMGGTSTDVSRYGEGRYEHVFETTTAGVTIQSPQLDINTVAAGGGSRLFFRNGLFVVGPESSGAHPGPACYRKGGPATVTDANLHLGRLLPEFFPKIFGKNEDEGLDPEASRKVLHELADQVNRETGKQLSTDEVAYGFLTVANETMTRPIRSITEAKGHDSSKHRLATFGGAGGQHAVAIADSLGISQILVHRYSSVLSAYGMALADVVDERQEPDSTVWHDDGKVVADLQGKMEKLKDKSRAALRDQGFDEKEIVFEEYLNMRYRGTESALMIIKPTEQEAKDNFKGKDWQFGLAFVKHHRYEFGFTLDERDIIIDDVRIRGIGKSFRHKEKTVDQQLKTIMRHSVAEDRKHSTKDVYFDGGRQKTPVYKLEDLDIGTVIKGPAMLADGTQTIVVPPHTDALTTETHVILDNQKNGAKEEGYFYLLGRSHSGLLDANHSTTNRYHQVSSNDREVDPIMLSIFGHRFMAIAEQMGRALQKTSVSTNVKERLDFSCAIFDATGGLVANAPHLPVHLGSMSTCVRRQAEIWEGRLEKGDVIISNHPSYGGTHLPDVTLIMPAFDEAGKNILFYAASRAHHADIGGITAGSMPPHSRELYQEGAAIESEKLVSGGKFDEKRVIELFYDEPAQHPGCSGTRTLADNINDLRAQVSANQKGISLIEGLIQEYGEPTVQFYMVSIQKNAELCVRNLLKDIHERFGGQSLQAVDYMDEGTPIKLKITIDPDQGSAEFDFTGTGPQVYGNVNAPQAITFSAIIYCLRCLISDDIPLNQGCLRPINVKIPPNSILSPAPGAAVVGGNVLTSQRITDVILKAFEACAASQGCCNNLTFGFGGNLSGSKAVKGFGYYETIAGGSGAGPSWVGTSGVHVHMTNTRITDSEIFERRYPVLLREFSIRKESGGDGQHRGGDGVVRDIEFRIPLQVSILSERRVYHPYGLKGGQDGECGLNLWVRKIEKTDDGGDKSLREPFRENGSINANTSTSTNTKHSDDKTEHEPRYINMGAKNSAAMSAGDRIIVHTPGGGGWGAPGEQSVVNTADRMDHTESWKKGSGASRDATALQA</sequence>
<feature type="domain" description="Hydantoinase/oxoprolinase N-terminal" evidence="5">
    <location>
        <begin position="11"/>
        <end position="231"/>
    </location>
</feature>
<dbReference type="InterPro" id="IPR003692">
    <property type="entry name" value="Hydantoinase_B"/>
</dbReference>
<keyword evidence="8" id="KW-1185">Reference proteome</keyword>